<evidence type="ECO:0000256" key="1">
    <source>
        <dbReference type="SAM" id="SignalP"/>
    </source>
</evidence>
<reference evidence="3" key="2">
    <citation type="submission" date="2023-07" db="EMBL/GenBank/DDBJ databases">
        <title>Genome of Winogradskyella sp. E313.</title>
        <authorList>
            <person name="Zhou Y."/>
        </authorList>
    </citation>
    <scope>NUCLEOTIDE SEQUENCE [LARGE SCALE GENOMIC DNA]</scope>
    <source>
        <strain evidence="3">E313</strain>
    </source>
</reference>
<sequence>MQNYYSYVNFSIAFLCFFTNVSAQVIKGSVTDINKNSLSAKILIKPLNNPNLISEFVITSNGSFSYNLKKEYPMGFIIEVKSTGFKEAKEEIKDNDSSKPLLFEFILIKEKIEKLEEVIIKGKKKPFIRKKDTIVFRVDSYKDGTERKVEDLLKRLPGVEVDDKNGTVKYKGKSIETVTLEGDNLFDSNYTIGTKNINIDLVKEIEAIENYSENKLLKGIENSDKIILNLKLKDNKTDFSGSANVGVGDFSGSKEVASNNVVNLLGINKKIKSFSLATHNNIGVNPSPFNYFGNSFSAEQLREQDIFAKKIIPETILPQFANNNLSNINNQFFGNFNSTFNLSSKIKTRVNLFYITDKIKNNEFSESTITINDEQFSIFDDIFIQKKPRQYRGDVELKVNTSKNALLEYNVSYRNETIDTENSIFSNQGNNFSSNLGTKNQLIKQDVEFTKRISKDKALQFRLRNTINNLDQNFNISPSIFNNSEFINDVQKNASNKVLTSFNVILLGKKNKSKYNFVFGGNLDRESLQTNLFSQNDAVESSISNGFNDIKYRKNDFFSSGSYNWRLGRFFISPKYTLRFLNQNLEFIDNNTFDELSRIIFEPSISVLYYINDTSFLTLGSFISQSPNTVENLFTNQVITNNRLSKNNIPSLRLRKNQTYNLSYNNNDLSNQLNLSIGANYTITDGNFFNNTQIDEFNTITTNFFLSENTSNVNLYFNFSKLIYPIKTNIKINSSYSVLNFKNIINNSDLRDNRSTFLNNSIFLKTAFNLPVNIENTITHLYNINESQGIFENQSIENKLKLLIKPSKQFFVNIIYNLFVPDINSSNSFSFLESQLNYQPKNKNWQLSLSGINLLNERFFEQISTTDFSISRNRFNLLNRYILFNFNYSF</sequence>
<dbReference type="Proteomes" id="UP000778797">
    <property type="component" value="Unassembled WGS sequence"/>
</dbReference>
<name>A0ABS8EQ09_9FLAO</name>
<dbReference type="EMBL" id="JAFMPT010000020">
    <property type="protein sequence ID" value="MCC1485319.1"/>
    <property type="molecule type" value="Genomic_DNA"/>
</dbReference>
<dbReference type="RefSeq" id="WP_227477811.1">
    <property type="nucleotide sequence ID" value="NZ_JAFMPT010000020.1"/>
</dbReference>
<keyword evidence="1" id="KW-0732">Signal</keyword>
<organism evidence="2 3">
    <name type="scientific">Winogradskyella immobilis</name>
    <dbReference type="NCBI Taxonomy" id="2816852"/>
    <lineage>
        <taxon>Bacteria</taxon>
        <taxon>Pseudomonadati</taxon>
        <taxon>Bacteroidota</taxon>
        <taxon>Flavobacteriia</taxon>
        <taxon>Flavobacteriales</taxon>
        <taxon>Flavobacteriaceae</taxon>
        <taxon>Winogradskyella</taxon>
    </lineage>
</organism>
<reference evidence="3" key="1">
    <citation type="submission" date="2021-03" db="EMBL/GenBank/DDBJ databases">
        <title>Genome of Cognatishimia sp. F0-27.</title>
        <authorList>
            <person name="Ping X."/>
        </authorList>
    </citation>
    <scope>NUCLEOTIDE SEQUENCE [LARGE SCALE GENOMIC DNA]</scope>
    <source>
        <strain evidence="3">E313</strain>
    </source>
</reference>
<feature type="chain" id="PRO_5046938407" evidence="1">
    <location>
        <begin position="24"/>
        <end position="890"/>
    </location>
</feature>
<evidence type="ECO:0000313" key="2">
    <source>
        <dbReference type="EMBL" id="MCC1485319.1"/>
    </source>
</evidence>
<feature type="signal peptide" evidence="1">
    <location>
        <begin position="1"/>
        <end position="23"/>
    </location>
</feature>
<accession>A0ABS8EQ09</accession>
<evidence type="ECO:0000313" key="3">
    <source>
        <dbReference type="Proteomes" id="UP000778797"/>
    </source>
</evidence>
<keyword evidence="3" id="KW-1185">Reference proteome</keyword>
<dbReference type="SUPFAM" id="SSF56935">
    <property type="entry name" value="Porins"/>
    <property type="match status" value="1"/>
</dbReference>
<proteinExistence type="predicted"/>
<protein>
    <submittedName>
        <fullName evidence="2">Uncharacterized protein</fullName>
    </submittedName>
</protein>
<gene>
    <name evidence="2" type="ORF">J1C55_12010</name>
</gene>
<comment type="caution">
    <text evidence="2">The sequence shown here is derived from an EMBL/GenBank/DDBJ whole genome shotgun (WGS) entry which is preliminary data.</text>
</comment>